<dbReference type="OrthoDB" id="74360at2759"/>
<evidence type="ECO:0008006" key="7">
    <source>
        <dbReference type="Google" id="ProtNLM"/>
    </source>
</evidence>
<dbReference type="PANTHER" id="PTHR42877:SF10">
    <property type="entry name" value="L-ORNITHINE N(5)-OXYGENASE"/>
    <property type="match status" value="1"/>
</dbReference>
<dbReference type="InterPro" id="IPR051209">
    <property type="entry name" value="FAD-bind_Monooxygenase_sf"/>
</dbReference>
<name>A0A9P8WDF3_9HYPO</name>
<evidence type="ECO:0000256" key="1">
    <source>
        <dbReference type="ARBA" id="ARBA00010139"/>
    </source>
</evidence>
<dbReference type="GO" id="GO:0004499">
    <property type="term" value="F:N,N-dimethylaniline monooxygenase activity"/>
    <property type="evidence" value="ECO:0007669"/>
    <property type="project" value="InterPro"/>
</dbReference>
<evidence type="ECO:0000256" key="4">
    <source>
        <dbReference type="ARBA" id="ARBA00023002"/>
    </source>
</evidence>
<dbReference type="Gene3D" id="3.50.50.60">
    <property type="entry name" value="FAD/NAD(P)-binding domain"/>
    <property type="match status" value="2"/>
</dbReference>
<keyword evidence="4" id="KW-0560">Oxidoreductase</keyword>
<evidence type="ECO:0000256" key="2">
    <source>
        <dbReference type="ARBA" id="ARBA00022630"/>
    </source>
</evidence>
<dbReference type="GO" id="GO:0050661">
    <property type="term" value="F:NADP binding"/>
    <property type="evidence" value="ECO:0007669"/>
    <property type="project" value="InterPro"/>
</dbReference>
<dbReference type="AlphaFoldDB" id="A0A9P8WDF3"/>
<dbReference type="EMBL" id="JAGPYM010000005">
    <property type="protein sequence ID" value="KAH6894651.1"/>
    <property type="molecule type" value="Genomic_DNA"/>
</dbReference>
<evidence type="ECO:0000313" key="5">
    <source>
        <dbReference type="EMBL" id="KAH6894651.1"/>
    </source>
</evidence>
<accession>A0A9P8WDF3</accession>
<dbReference type="Proteomes" id="UP000777438">
    <property type="component" value="Unassembled WGS sequence"/>
</dbReference>
<dbReference type="SUPFAM" id="SSF51905">
    <property type="entry name" value="FAD/NAD(P)-binding domain"/>
    <property type="match status" value="2"/>
</dbReference>
<organism evidence="5 6">
    <name type="scientific">Thelonectria olida</name>
    <dbReference type="NCBI Taxonomy" id="1576542"/>
    <lineage>
        <taxon>Eukaryota</taxon>
        <taxon>Fungi</taxon>
        <taxon>Dikarya</taxon>
        <taxon>Ascomycota</taxon>
        <taxon>Pezizomycotina</taxon>
        <taxon>Sordariomycetes</taxon>
        <taxon>Hypocreomycetidae</taxon>
        <taxon>Hypocreales</taxon>
        <taxon>Nectriaceae</taxon>
        <taxon>Thelonectria</taxon>
    </lineage>
</organism>
<keyword evidence="3" id="KW-0274">FAD</keyword>
<keyword evidence="6" id="KW-1185">Reference proteome</keyword>
<dbReference type="Pfam" id="PF00743">
    <property type="entry name" value="FMO-like"/>
    <property type="match status" value="1"/>
</dbReference>
<gene>
    <name evidence="5" type="ORF">B0T10DRAFT_527373</name>
</gene>
<proteinExistence type="inferred from homology"/>
<dbReference type="PANTHER" id="PTHR42877">
    <property type="entry name" value="L-ORNITHINE N(5)-MONOOXYGENASE-RELATED"/>
    <property type="match status" value="1"/>
</dbReference>
<reference evidence="5 6" key="1">
    <citation type="journal article" date="2021" name="Nat. Commun.">
        <title>Genetic determinants of endophytism in the Arabidopsis root mycobiome.</title>
        <authorList>
            <person name="Mesny F."/>
            <person name="Miyauchi S."/>
            <person name="Thiergart T."/>
            <person name="Pickel B."/>
            <person name="Atanasova L."/>
            <person name="Karlsson M."/>
            <person name="Huettel B."/>
            <person name="Barry K.W."/>
            <person name="Haridas S."/>
            <person name="Chen C."/>
            <person name="Bauer D."/>
            <person name="Andreopoulos W."/>
            <person name="Pangilinan J."/>
            <person name="LaButti K."/>
            <person name="Riley R."/>
            <person name="Lipzen A."/>
            <person name="Clum A."/>
            <person name="Drula E."/>
            <person name="Henrissat B."/>
            <person name="Kohler A."/>
            <person name="Grigoriev I.V."/>
            <person name="Martin F.M."/>
            <person name="Hacquard S."/>
        </authorList>
    </citation>
    <scope>NUCLEOTIDE SEQUENCE [LARGE SCALE GENOMIC DNA]</scope>
    <source>
        <strain evidence="5 6">MPI-CAGE-CH-0241</strain>
    </source>
</reference>
<comment type="similarity">
    <text evidence="1">Belongs to the FAD-binding monooxygenase family.</text>
</comment>
<evidence type="ECO:0000313" key="6">
    <source>
        <dbReference type="Proteomes" id="UP000777438"/>
    </source>
</evidence>
<keyword evidence="2" id="KW-0285">Flavoprotein</keyword>
<dbReference type="InterPro" id="IPR020946">
    <property type="entry name" value="Flavin_mOase-like"/>
</dbReference>
<protein>
    <recommendedName>
        <fullName evidence="7">L-ornithine N(5)-oxygenase</fullName>
    </recommendedName>
</protein>
<dbReference type="GO" id="GO:0050660">
    <property type="term" value="F:flavin adenine dinucleotide binding"/>
    <property type="evidence" value="ECO:0007669"/>
    <property type="project" value="InterPro"/>
</dbReference>
<evidence type="ECO:0000256" key="3">
    <source>
        <dbReference type="ARBA" id="ARBA00022827"/>
    </source>
</evidence>
<comment type="caution">
    <text evidence="5">The sequence shown here is derived from an EMBL/GenBank/DDBJ whole genome shotgun (WGS) entry which is preliminary data.</text>
</comment>
<sequence length="514" mass="58676">MGPDKRTDRNYSQFACIGSGFSAIGLGATLQRWYGIDDIRFFERNAELGGTWFKSKYPGCACDVPSALYSYSFEPNPNWTRVLPSSDELWEYLNGVADKYSLRPKMAFGTDVEKCEWVEEKKRWRLHVRHLKTDHIFLYECQFLFAATGQLVQPRELDVPGAQNFKGSIFHSSQWKSDVELEDKNVVVFGNGCTAAQIVPSIVDKTKHLTQVIRSKHWILPPIDSAYTDAMRLIFKYIPGSLAIQRFIVFLTAENELRAFPMTRSGARFRQRRRAQAEDYMRSTAPTKYHDLLIPDFEIGCRRRIFDSGYLQSLHSENLTLTDERALEIVPDGVKTNNGLIEADVIIMANGYVTNKFVPGIDIVGREGSLLNHWESFGGAEAYNCSVMGGFPNFFILLGPNAATGHTSAIMAAENSINFALRIIRPLLDGQGEVIDLKRKAEELYVDRIQDNLSKTVWNSGCQSWYIEETTKPGKTWNSMSYPYSQAHFWYRSLFPTWSDWKITVSRTAKPWPY</sequence>
<dbReference type="InterPro" id="IPR036188">
    <property type="entry name" value="FAD/NAD-bd_sf"/>
</dbReference>